<accession>A0A5K8A232</accession>
<dbReference type="KEGG" id="dov:DSCO28_70670"/>
<sequence length="69" mass="7243">MKGNPLIAFWKDESGVTAVEYGLIAGVMAALLVAVLGLFGDNLKELFEAISETLSDATDVVKNGSSEEP</sequence>
<organism evidence="2 3">
    <name type="scientific">Desulfosarcina ovata subsp. sediminis</name>
    <dbReference type="NCBI Taxonomy" id="885957"/>
    <lineage>
        <taxon>Bacteria</taxon>
        <taxon>Pseudomonadati</taxon>
        <taxon>Thermodesulfobacteriota</taxon>
        <taxon>Desulfobacteria</taxon>
        <taxon>Desulfobacterales</taxon>
        <taxon>Desulfosarcinaceae</taxon>
        <taxon>Desulfosarcina</taxon>
    </lineage>
</organism>
<protein>
    <recommendedName>
        <fullName evidence="4">Pilin</fullName>
    </recommendedName>
</protein>
<proteinExistence type="predicted"/>
<name>A0A5K8A232_9BACT</name>
<keyword evidence="1" id="KW-1133">Transmembrane helix</keyword>
<evidence type="ECO:0000313" key="2">
    <source>
        <dbReference type="EMBL" id="BBO86501.1"/>
    </source>
</evidence>
<dbReference type="EMBL" id="AP021876">
    <property type="protein sequence ID" value="BBO86501.1"/>
    <property type="molecule type" value="Genomic_DNA"/>
</dbReference>
<keyword evidence="1" id="KW-0472">Membrane</keyword>
<dbReference type="Pfam" id="PF04964">
    <property type="entry name" value="Flp_Fap"/>
    <property type="match status" value="1"/>
</dbReference>
<reference evidence="2 3" key="1">
    <citation type="submission" date="2019-11" db="EMBL/GenBank/DDBJ databases">
        <title>Comparative genomics of hydrocarbon-degrading Desulfosarcina strains.</title>
        <authorList>
            <person name="Watanabe M."/>
            <person name="Kojima H."/>
            <person name="Fukui M."/>
        </authorList>
    </citation>
    <scope>NUCLEOTIDE SEQUENCE [LARGE SCALE GENOMIC DNA]</scope>
    <source>
        <strain evidence="2 3">28bB2T</strain>
    </source>
</reference>
<dbReference type="InterPro" id="IPR007047">
    <property type="entry name" value="Flp_Fap"/>
</dbReference>
<evidence type="ECO:0000313" key="3">
    <source>
        <dbReference type="Proteomes" id="UP000425960"/>
    </source>
</evidence>
<dbReference type="AlphaFoldDB" id="A0A5K8A232"/>
<evidence type="ECO:0008006" key="4">
    <source>
        <dbReference type="Google" id="ProtNLM"/>
    </source>
</evidence>
<keyword evidence="1" id="KW-0812">Transmembrane</keyword>
<evidence type="ECO:0000256" key="1">
    <source>
        <dbReference type="SAM" id="Phobius"/>
    </source>
</evidence>
<dbReference type="Proteomes" id="UP000425960">
    <property type="component" value="Chromosome"/>
</dbReference>
<gene>
    <name evidence="2" type="ORF">DSCO28_70670</name>
</gene>
<feature type="transmembrane region" description="Helical" evidence="1">
    <location>
        <begin position="20"/>
        <end position="39"/>
    </location>
</feature>